<comment type="caution">
    <text evidence="1">The sequence shown here is derived from an EMBL/GenBank/DDBJ whole genome shotgun (WGS) entry which is preliminary data.</text>
</comment>
<evidence type="ECO:0000313" key="1">
    <source>
        <dbReference type="EMBL" id="KKN31656.1"/>
    </source>
</evidence>
<reference evidence="1" key="1">
    <citation type="journal article" date="2015" name="Nature">
        <title>Complex archaea that bridge the gap between prokaryotes and eukaryotes.</title>
        <authorList>
            <person name="Spang A."/>
            <person name="Saw J.H."/>
            <person name="Jorgensen S.L."/>
            <person name="Zaremba-Niedzwiedzka K."/>
            <person name="Martijn J."/>
            <person name="Lind A.E."/>
            <person name="van Eijk R."/>
            <person name="Schleper C."/>
            <person name="Guy L."/>
            <person name="Ettema T.J."/>
        </authorList>
    </citation>
    <scope>NUCLEOTIDE SEQUENCE</scope>
</reference>
<accession>A0A0F9S3D9</accession>
<sequence>MAAKKIEEKFKIVRFTEPKAVFGSGEIGVLRIYEDGTALAEMKALDEAEFIIKFKSRASAFFHLKVEQGKLLQRLL</sequence>
<proteinExistence type="predicted"/>
<protein>
    <submittedName>
        <fullName evidence="1">Uncharacterized protein</fullName>
    </submittedName>
</protein>
<dbReference type="EMBL" id="LAZR01002311">
    <property type="protein sequence ID" value="KKN31656.1"/>
    <property type="molecule type" value="Genomic_DNA"/>
</dbReference>
<dbReference type="AlphaFoldDB" id="A0A0F9S3D9"/>
<gene>
    <name evidence="1" type="ORF">LCGC14_0821740</name>
</gene>
<name>A0A0F9S3D9_9ZZZZ</name>
<organism evidence="1">
    <name type="scientific">marine sediment metagenome</name>
    <dbReference type="NCBI Taxonomy" id="412755"/>
    <lineage>
        <taxon>unclassified sequences</taxon>
        <taxon>metagenomes</taxon>
        <taxon>ecological metagenomes</taxon>
    </lineage>
</organism>